<evidence type="ECO:0000259" key="8">
    <source>
        <dbReference type="PROSITE" id="PS50928"/>
    </source>
</evidence>
<evidence type="ECO:0000256" key="1">
    <source>
        <dbReference type="ARBA" id="ARBA00004651"/>
    </source>
</evidence>
<dbReference type="Pfam" id="PF00528">
    <property type="entry name" value="BPD_transp_1"/>
    <property type="match status" value="1"/>
</dbReference>
<dbReference type="eggNOG" id="COG3639">
    <property type="taxonomic scope" value="Bacteria"/>
</dbReference>
<dbReference type="GeneID" id="56590857"/>
<dbReference type="OrthoDB" id="8557224at2"/>
<keyword evidence="2 7" id="KW-0813">Transport</keyword>
<evidence type="ECO:0000256" key="4">
    <source>
        <dbReference type="ARBA" id="ARBA00022692"/>
    </source>
</evidence>
<evidence type="ECO:0000313" key="10">
    <source>
        <dbReference type="Proteomes" id="UP000076825"/>
    </source>
</evidence>
<evidence type="ECO:0000256" key="7">
    <source>
        <dbReference type="RuleBase" id="RU363032"/>
    </source>
</evidence>
<dbReference type="EMBL" id="LT546645">
    <property type="protein sequence ID" value="SAI69618.1"/>
    <property type="molecule type" value="Genomic_DNA"/>
</dbReference>
<keyword evidence="6 7" id="KW-0472">Membrane</keyword>
<dbReference type="CDD" id="cd06261">
    <property type="entry name" value="TM_PBP2"/>
    <property type="match status" value="1"/>
</dbReference>
<comment type="similarity">
    <text evidence="7">Belongs to the binding-protein-dependent transport system permease family.</text>
</comment>
<gene>
    <name evidence="9" type="primary">phnE_2</name>
    <name evidence="9" type="ORF">SAMEA3906487_01862</name>
</gene>
<evidence type="ECO:0000256" key="3">
    <source>
        <dbReference type="ARBA" id="ARBA00022475"/>
    </source>
</evidence>
<dbReference type="PATRIC" id="fig|123899.6.peg.1850"/>
<dbReference type="STRING" id="123899.SAMEA3906487_01862"/>
<evidence type="ECO:0000256" key="2">
    <source>
        <dbReference type="ARBA" id="ARBA00022448"/>
    </source>
</evidence>
<dbReference type="PANTHER" id="PTHR30043">
    <property type="entry name" value="PHOSPHONATES TRANSPORT SYSTEM PERMEASE PROTEIN"/>
    <property type="match status" value="1"/>
</dbReference>
<evidence type="ECO:0000256" key="6">
    <source>
        <dbReference type="ARBA" id="ARBA00023136"/>
    </source>
</evidence>
<evidence type="ECO:0000313" key="9">
    <source>
        <dbReference type="EMBL" id="SAI69618.1"/>
    </source>
</evidence>
<feature type="transmembrane region" description="Helical" evidence="7">
    <location>
        <begin position="109"/>
        <end position="128"/>
    </location>
</feature>
<dbReference type="RefSeq" id="WP_025513040.1">
    <property type="nucleotide sequence ID" value="NZ_CP016340.1"/>
</dbReference>
<dbReference type="GO" id="GO:0005886">
    <property type="term" value="C:plasma membrane"/>
    <property type="evidence" value="ECO:0007669"/>
    <property type="project" value="UniProtKB-SubCell"/>
</dbReference>
<feature type="transmembrane region" description="Helical" evidence="7">
    <location>
        <begin position="176"/>
        <end position="196"/>
    </location>
</feature>
<dbReference type="PANTHER" id="PTHR30043:SF1">
    <property type="entry name" value="ABC TRANSPORT SYSTEM PERMEASE PROTEIN P69"/>
    <property type="match status" value="1"/>
</dbReference>
<dbReference type="InterPro" id="IPR035906">
    <property type="entry name" value="MetI-like_sf"/>
</dbReference>
<keyword evidence="5 7" id="KW-1133">Transmembrane helix</keyword>
<feature type="domain" description="ABC transmembrane type-1" evidence="8">
    <location>
        <begin position="71"/>
        <end position="253"/>
    </location>
</feature>
<dbReference type="SUPFAM" id="SSF161098">
    <property type="entry name" value="MetI-like"/>
    <property type="match status" value="1"/>
</dbReference>
<comment type="subcellular location">
    <subcellularLocation>
        <location evidence="1 7">Cell membrane</location>
        <topology evidence="1 7">Multi-pass membrane protein</topology>
    </subcellularLocation>
</comment>
<dbReference type="PROSITE" id="PS50928">
    <property type="entry name" value="ABC_TM1"/>
    <property type="match status" value="1"/>
</dbReference>
<keyword evidence="3" id="KW-1003">Cell membrane</keyword>
<dbReference type="NCBIfam" id="TIGR01097">
    <property type="entry name" value="PhnE"/>
    <property type="match status" value="1"/>
</dbReference>
<sequence>MAAVNRGRRPFALSWQSRAFALLLVVYAVYAASQLDFNWNRISDGMGHASTFLARMFPPSFQKPDTLWKGIAESLEIAVLASLLGIVLSLPIGLMGARNMMPAWISWPARAVVALCRSLHPVIVAILFVKAVGFGALAGILALTVASVGFIGKLFTESIEEISLKQVEAVRATGASFGNVIIFGVLPQVFARFVGFSTYQFDSNLRNSTMVGIVGAGGIGGTLFSAFQRFDYDFVSAILITLIAIIMLGELLAGMVRAIFLDGWSFDRVLQKRFNAARGLGNSGAKQ</sequence>
<keyword evidence="4 7" id="KW-0812">Transmembrane</keyword>
<feature type="transmembrane region" description="Helical" evidence="7">
    <location>
        <begin position="234"/>
        <end position="260"/>
    </location>
</feature>
<dbReference type="Proteomes" id="UP000076825">
    <property type="component" value="Chromosome 1"/>
</dbReference>
<reference evidence="9 10" key="1">
    <citation type="submission" date="2016-04" db="EMBL/GenBank/DDBJ databases">
        <authorList>
            <consortium name="Pathogen Informatics"/>
        </authorList>
    </citation>
    <scope>NUCLEOTIDE SEQUENCE [LARGE SCALE GENOMIC DNA]</scope>
    <source>
        <strain evidence="9 10">H044680328</strain>
    </source>
</reference>
<name>A0A157SGN2_9BORD</name>
<feature type="transmembrane region" description="Helical" evidence="7">
    <location>
        <begin position="77"/>
        <end position="97"/>
    </location>
</feature>
<dbReference type="InterPro" id="IPR005769">
    <property type="entry name" value="PhnE/PtxC"/>
</dbReference>
<evidence type="ECO:0000256" key="5">
    <source>
        <dbReference type="ARBA" id="ARBA00022989"/>
    </source>
</evidence>
<feature type="transmembrane region" description="Helical" evidence="7">
    <location>
        <begin position="208"/>
        <end position="227"/>
    </location>
</feature>
<feature type="transmembrane region" description="Helical" evidence="7">
    <location>
        <begin position="134"/>
        <end position="155"/>
    </location>
</feature>
<accession>A0A157SGN2</accession>
<dbReference type="Gene3D" id="1.10.3720.10">
    <property type="entry name" value="MetI-like"/>
    <property type="match status" value="1"/>
</dbReference>
<proteinExistence type="inferred from homology"/>
<dbReference type="GO" id="GO:0015416">
    <property type="term" value="F:ABC-type phosphonate transporter activity"/>
    <property type="evidence" value="ECO:0007669"/>
    <property type="project" value="InterPro"/>
</dbReference>
<dbReference type="AlphaFoldDB" id="A0A157SGN2"/>
<keyword evidence="10" id="KW-1185">Reference proteome</keyword>
<dbReference type="InterPro" id="IPR000515">
    <property type="entry name" value="MetI-like"/>
</dbReference>
<dbReference type="KEGG" id="btrm:SAMEA390648701862"/>
<protein>
    <submittedName>
        <fullName evidence="9">Binding-protein-dependent transport system inner membrane protein</fullName>
    </submittedName>
</protein>
<organism evidence="9 10">
    <name type="scientific">Bordetella trematum</name>
    <dbReference type="NCBI Taxonomy" id="123899"/>
    <lineage>
        <taxon>Bacteria</taxon>
        <taxon>Pseudomonadati</taxon>
        <taxon>Pseudomonadota</taxon>
        <taxon>Betaproteobacteria</taxon>
        <taxon>Burkholderiales</taxon>
        <taxon>Alcaligenaceae</taxon>
        <taxon>Bordetella</taxon>
    </lineage>
</organism>